<dbReference type="InterPro" id="IPR000182">
    <property type="entry name" value="GNAT_dom"/>
</dbReference>
<gene>
    <name evidence="4" type="ORF">COP05_09210</name>
</gene>
<dbReference type="EMBL" id="CP023482">
    <property type="protein sequence ID" value="ATH97242.1"/>
    <property type="molecule type" value="Genomic_DNA"/>
</dbReference>
<reference evidence="4 5" key="1">
    <citation type="journal article" date="2016" name="Int. J. Syst. Evol. Microbiol.">
        <title>Dermabacter jinjuensis sp. nov., a novel species of the genus Dermabacter isolated from a clinical specimen.</title>
        <authorList>
            <person name="Park Y.K."/>
            <person name="Lee K.M."/>
            <person name="Lee W.K."/>
            <person name="Cho M.J."/>
            <person name="Lee H.S."/>
            <person name="Cho Y.G."/>
            <person name="Lee Y.C."/>
            <person name="Lee W.K."/>
            <person name="Seong W.K."/>
            <person name="Hwang K.J."/>
        </authorList>
    </citation>
    <scope>NUCLEOTIDE SEQUENCE [LARGE SCALE GENOMIC DNA]</scope>
    <source>
        <strain evidence="4 5">32T</strain>
    </source>
</reference>
<feature type="domain" description="N-acetyltransferase" evidence="3">
    <location>
        <begin position="15"/>
        <end position="161"/>
    </location>
</feature>
<name>A0ABM6PMS4_9MICO</name>
<dbReference type="PROSITE" id="PS51186">
    <property type="entry name" value="GNAT"/>
    <property type="match status" value="1"/>
</dbReference>
<dbReference type="InterPro" id="IPR050832">
    <property type="entry name" value="Bact_Acetyltransf"/>
</dbReference>
<dbReference type="PANTHER" id="PTHR43877">
    <property type="entry name" value="AMINOALKYLPHOSPHONATE N-ACETYLTRANSFERASE-RELATED-RELATED"/>
    <property type="match status" value="1"/>
</dbReference>
<keyword evidence="5" id="KW-1185">Reference proteome</keyword>
<protein>
    <submittedName>
        <fullName evidence="4">N-acetyltransferase</fullName>
    </submittedName>
</protein>
<dbReference type="CDD" id="cd04301">
    <property type="entry name" value="NAT_SF"/>
    <property type="match status" value="1"/>
</dbReference>
<sequence length="162" mass="18234">MSEQVRIIRVSQSDPRVSALHAEKDAELEPRYRAYYTAHPEYQGRSDETLDPTTILTTLLALKGDSAVGTVMLRALADRLEVKRLIVGKKYRGQGIATQLMEHIEEEASTRGATALYLHTGSLQEDAISLYTKTGWRRLPQLFAPYEDDGVSQCYVKELVPH</sequence>
<evidence type="ECO:0000256" key="1">
    <source>
        <dbReference type="ARBA" id="ARBA00022679"/>
    </source>
</evidence>
<keyword evidence="1" id="KW-0808">Transferase</keyword>
<accession>A0ABM6PMS4</accession>
<evidence type="ECO:0000313" key="4">
    <source>
        <dbReference type="EMBL" id="ATH97242.1"/>
    </source>
</evidence>
<evidence type="ECO:0000313" key="5">
    <source>
        <dbReference type="Proteomes" id="UP000815698"/>
    </source>
</evidence>
<keyword evidence="2" id="KW-0012">Acyltransferase</keyword>
<evidence type="ECO:0000259" key="3">
    <source>
        <dbReference type="PROSITE" id="PS51186"/>
    </source>
</evidence>
<dbReference type="SUPFAM" id="SSF55729">
    <property type="entry name" value="Acyl-CoA N-acyltransferases (Nat)"/>
    <property type="match status" value="1"/>
</dbReference>
<dbReference type="RefSeq" id="WP_083288052.1">
    <property type="nucleotide sequence ID" value="NZ_CP023482.1"/>
</dbReference>
<dbReference type="Gene3D" id="3.40.630.30">
    <property type="match status" value="1"/>
</dbReference>
<evidence type="ECO:0000256" key="2">
    <source>
        <dbReference type="ARBA" id="ARBA00023315"/>
    </source>
</evidence>
<dbReference type="PANTHER" id="PTHR43877:SF2">
    <property type="entry name" value="AMINOALKYLPHOSPHONATE N-ACETYLTRANSFERASE-RELATED"/>
    <property type="match status" value="1"/>
</dbReference>
<dbReference type="Pfam" id="PF00583">
    <property type="entry name" value="Acetyltransf_1"/>
    <property type="match status" value="1"/>
</dbReference>
<proteinExistence type="predicted"/>
<dbReference type="InterPro" id="IPR016181">
    <property type="entry name" value="Acyl_CoA_acyltransferase"/>
</dbReference>
<dbReference type="Proteomes" id="UP000815698">
    <property type="component" value="Chromosome"/>
</dbReference>
<organism evidence="4 5">
    <name type="scientific">Dermabacter jinjuensis</name>
    <dbReference type="NCBI Taxonomy" id="1667168"/>
    <lineage>
        <taxon>Bacteria</taxon>
        <taxon>Bacillati</taxon>
        <taxon>Actinomycetota</taxon>
        <taxon>Actinomycetes</taxon>
        <taxon>Micrococcales</taxon>
        <taxon>Dermabacteraceae</taxon>
        <taxon>Dermabacter</taxon>
    </lineage>
</organism>